<name>A0A381QJ34_9ZZZZ</name>
<reference evidence="1" key="1">
    <citation type="submission" date="2018-05" db="EMBL/GenBank/DDBJ databases">
        <authorList>
            <person name="Lanie J.A."/>
            <person name="Ng W.-L."/>
            <person name="Kazmierczak K.M."/>
            <person name="Andrzejewski T.M."/>
            <person name="Davidsen T.M."/>
            <person name="Wayne K.J."/>
            <person name="Tettelin H."/>
            <person name="Glass J.I."/>
            <person name="Rusch D."/>
            <person name="Podicherti R."/>
            <person name="Tsui H.-C.T."/>
            <person name="Winkler M.E."/>
        </authorList>
    </citation>
    <scope>NUCLEOTIDE SEQUENCE</scope>
</reference>
<protein>
    <submittedName>
        <fullName evidence="1">Uncharacterized protein</fullName>
    </submittedName>
</protein>
<dbReference type="EMBL" id="UINC01001383">
    <property type="protein sequence ID" value="SUZ79332.1"/>
    <property type="molecule type" value="Genomic_DNA"/>
</dbReference>
<organism evidence="1">
    <name type="scientific">marine metagenome</name>
    <dbReference type="NCBI Taxonomy" id="408172"/>
    <lineage>
        <taxon>unclassified sequences</taxon>
        <taxon>metagenomes</taxon>
        <taxon>ecological metagenomes</taxon>
    </lineage>
</organism>
<proteinExistence type="predicted"/>
<accession>A0A381QJ34</accession>
<dbReference type="AlphaFoldDB" id="A0A381QJ34"/>
<evidence type="ECO:0000313" key="1">
    <source>
        <dbReference type="EMBL" id="SUZ79332.1"/>
    </source>
</evidence>
<gene>
    <name evidence="1" type="ORF">METZ01_LOCUS32186</name>
</gene>
<sequence length="425" mass="48106">MLFSSLREIFKDGYTDIPDSFSIENYTFQYESPIITAEYIVSELGLSSIAIYIMSENLTIKVKDGDKYKTVVNVKSPIEMTGCYRASDLISFFVKTVLLGQNIKKYPRPCISSEYVDVELKNVRIDVKYIDDFIESMSNFSEIPYKEKQEGYTPLPYSNTDFRIEIGEQTNCPLISPDGAYLVSDSLTLVNFSGEFFIGRMYNKKTGQSNPLLTSFNLHAKAEDDFKANYLSTFFDEIDSIQSEGEEVDFSICLSAKSWKEKDKLRWVTDEGDWGIKNAELIIKNSKMYLNKFPADLKPEPIRNFNVKLNIKENIGSIDLTGTVTNPKVKLKYQDAPNLQVGGSIDFSNISEPKFNLIVNGSNIYFALLENTNLNGIADLLVTITGQNVLDLKGTVNVKKSNGFLTPLKDSEFELKHNLFEKENG</sequence>